<accession>A0A8H7PGJ5</accession>
<comment type="caution">
    <text evidence="3">The sequence shown here is derived from an EMBL/GenBank/DDBJ whole genome shotgun (WGS) entry which is preliminary data.</text>
</comment>
<evidence type="ECO:0000256" key="2">
    <source>
        <dbReference type="SAM" id="MobiDB-lite"/>
    </source>
</evidence>
<dbReference type="OrthoDB" id="2423871at2759"/>
<dbReference type="EMBL" id="JAEPRA010000018">
    <property type="protein sequence ID" value="KAG2173562.1"/>
    <property type="molecule type" value="Genomic_DNA"/>
</dbReference>
<proteinExistence type="predicted"/>
<protein>
    <submittedName>
        <fullName evidence="3">Uncharacterized protein</fullName>
    </submittedName>
</protein>
<evidence type="ECO:0000313" key="4">
    <source>
        <dbReference type="Proteomes" id="UP000612746"/>
    </source>
</evidence>
<evidence type="ECO:0000256" key="1">
    <source>
        <dbReference type="SAM" id="Coils"/>
    </source>
</evidence>
<sequence length="233" mass="26393">MDQGNVETTSPHHHHRHGSHRSLPVDKKIQNLNTMLNSLQQQLVSEKLQLRKTQTLLTSKRQLVQSSHALLERDFQGVFTDGPIKHRRRTIPGRPLGLVSLLEPSAPEDVAAMEHGQETPQVTVTAWHSLNDDVIWVQAHVRNTLKTPLYNVQLQTSHGLTRRSTATVLQVDVEIDVCATYQLDPVHDVKQLDDLHLVYSFSDSGPNHCQRLTTGHVQDRSDLKWLMKVKSGM</sequence>
<keyword evidence="4" id="KW-1185">Reference proteome</keyword>
<feature type="region of interest" description="Disordered" evidence="2">
    <location>
        <begin position="1"/>
        <end position="24"/>
    </location>
</feature>
<keyword evidence="1" id="KW-0175">Coiled coil</keyword>
<reference evidence="3" key="1">
    <citation type="submission" date="2020-12" db="EMBL/GenBank/DDBJ databases">
        <title>Metabolic potential, ecology and presence of endohyphal bacteria is reflected in genomic diversity of Mucoromycotina.</title>
        <authorList>
            <person name="Muszewska A."/>
            <person name="Okrasinska A."/>
            <person name="Steczkiewicz K."/>
            <person name="Drgas O."/>
            <person name="Orlowska M."/>
            <person name="Perlinska-Lenart U."/>
            <person name="Aleksandrzak-Piekarczyk T."/>
            <person name="Szatraj K."/>
            <person name="Zielenkiewicz U."/>
            <person name="Pilsyk S."/>
            <person name="Malc E."/>
            <person name="Mieczkowski P."/>
            <person name="Kruszewska J.S."/>
            <person name="Biernat P."/>
            <person name="Pawlowska J."/>
        </authorList>
    </citation>
    <scope>NUCLEOTIDE SEQUENCE</scope>
    <source>
        <strain evidence="3">WA0000051536</strain>
    </source>
</reference>
<feature type="coiled-coil region" evidence="1">
    <location>
        <begin position="29"/>
        <end position="56"/>
    </location>
</feature>
<evidence type="ECO:0000313" key="3">
    <source>
        <dbReference type="EMBL" id="KAG2173562.1"/>
    </source>
</evidence>
<dbReference type="Proteomes" id="UP000612746">
    <property type="component" value="Unassembled WGS sequence"/>
</dbReference>
<organism evidence="3 4">
    <name type="scientific">Umbelopsis vinacea</name>
    <dbReference type="NCBI Taxonomy" id="44442"/>
    <lineage>
        <taxon>Eukaryota</taxon>
        <taxon>Fungi</taxon>
        <taxon>Fungi incertae sedis</taxon>
        <taxon>Mucoromycota</taxon>
        <taxon>Mucoromycotina</taxon>
        <taxon>Umbelopsidomycetes</taxon>
        <taxon>Umbelopsidales</taxon>
        <taxon>Umbelopsidaceae</taxon>
        <taxon>Umbelopsis</taxon>
    </lineage>
</organism>
<feature type="compositionally biased region" description="Basic residues" evidence="2">
    <location>
        <begin position="11"/>
        <end position="20"/>
    </location>
</feature>
<gene>
    <name evidence="3" type="ORF">INT44_007153</name>
</gene>
<name>A0A8H7PGJ5_9FUNG</name>
<dbReference type="AlphaFoldDB" id="A0A8H7PGJ5"/>